<dbReference type="Pfam" id="PF10141">
    <property type="entry name" value="ssDNA-exonuc_C"/>
    <property type="match status" value="1"/>
</dbReference>
<feature type="domain" description="Single-stranded-DNA-specific exonuclease RecJ C-terminal" evidence="8">
    <location>
        <begin position="564"/>
        <end position="758"/>
    </location>
</feature>
<protein>
    <recommendedName>
        <fullName evidence="2">Single-stranded-DNA-specific exonuclease RecJ</fullName>
    </recommendedName>
</protein>
<dbReference type="STRING" id="214095.RU97_GL000916"/>
<keyword evidence="3" id="KW-0540">Nuclease</keyword>
<proteinExistence type="inferred from homology"/>
<accession>A0A1L8RI17</accession>
<evidence type="ECO:0000256" key="3">
    <source>
        <dbReference type="ARBA" id="ARBA00022722"/>
    </source>
</evidence>
<evidence type="ECO:0000256" key="2">
    <source>
        <dbReference type="ARBA" id="ARBA00019841"/>
    </source>
</evidence>
<dbReference type="RefSeq" id="WP_067389819.1">
    <property type="nucleotide sequence ID" value="NZ_JXKH01000002.1"/>
</dbReference>
<dbReference type="GO" id="GO:0006310">
    <property type="term" value="P:DNA recombination"/>
    <property type="evidence" value="ECO:0007669"/>
    <property type="project" value="InterPro"/>
</dbReference>
<dbReference type="Gene3D" id="3.10.310.30">
    <property type="match status" value="1"/>
</dbReference>
<reference evidence="10 11" key="1">
    <citation type="submission" date="2014-12" db="EMBL/GenBank/DDBJ databases">
        <title>Draft genome sequences of 29 type strains of Enterococci.</title>
        <authorList>
            <person name="Zhong Z."/>
            <person name="Sun Z."/>
            <person name="Liu W."/>
            <person name="Zhang W."/>
            <person name="Zhang H."/>
        </authorList>
    </citation>
    <scope>NUCLEOTIDE SEQUENCE [LARGE SCALE GENOMIC DNA]</scope>
    <source>
        <strain evidence="10 11">DSM 17029</strain>
    </source>
</reference>
<feature type="domain" description="DHHA1" evidence="7">
    <location>
        <begin position="344"/>
        <end position="438"/>
    </location>
</feature>
<evidence type="ECO:0000256" key="5">
    <source>
        <dbReference type="ARBA" id="ARBA00022839"/>
    </source>
</evidence>
<keyword evidence="11" id="KW-1185">Reference proteome</keyword>
<evidence type="ECO:0000259" key="6">
    <source>
        <dbReference type="Pfam" id="PF01368"/>
    </source>
</evidence>
<name>A0A1L8RI17_9ENTE</name>
<keyword evidence="4" id="KW-0378">Hydrolase</keyword>
<feature type="domain" description="DDH" evidence="6">
    <location>
        <begin position="84"/>
        <end position="228"/>
    </location>
</feature>
<dbReference type="InterPro" id="IPR041122">
    <property type="entry name" value="RecJ_OB"/>
</dbReference>
<dbReference type="NCBIfam" id="TIGR00644">
    <property type="entry name" value="recJ"/>
    <property type="match status" value="1"/>
</dbReference>
<dbReference type="PANTHER" id="PTHR30255">
    <property type="entry name" value="SINGLE-STRANDED-DNA-SPECIFIC EXONUCLEASE RECJ"/>
    <property type="match status" value="1"/>
</dbReference>
<keyword evidence="5 10" id="KW-0269">Exonuclease</keyword>
<dbReference type="PANTHER" id="PTHR30255:SF2">
    <property type="entry name" value="SINGLE-STRANDED-DNA-SPECIFIC EXONUCLEASE RECJ"/>
    <property type="match status" value="1"/>
</dbReference>
<dbReference type="Pfam" id="PF02272">
    <property type="entry name" value="DHHA1"/>
    <property type="match status" value="1"/>
</dbReference>
<dbReference type="GO" id="GO:0006281">
    <property type="term" value="P:DNA repair"/>
    <property type="evidence" value="ECO:0007669"/>
    <property type="project" value="InterPro"/>
</dbReference>
<evidence type="ECO:0000313" key="10">
    <source>
        <dbReference type="EMBL" id="OJG19345.1"/>
    </source>
</evidence>
<evidence type="ECO:0000256" key="4">
    <source>
        <dbReference type="ARBA" id="ARBA00022801"/>
    </source>
</evidence>
<dbReference type="Pfam" id="PF17768">
    <property type="entry name" value="RecJ_OB"/>
    <property type="match status" value="1"/>
</dbReference>
<feature type="domain" description="RecJ OB" evidence="9">
    <location>
        <begin position="453"/>
        <end position="557"/>
    </location>
</feature>
<evidence type="ECO:0000313" key="11">
    <source>
        <dbReference type="Proteomes" id="UP000181884"/>
    </source>
</evidence>
<dbReference type="Pfam" id="PF01368">
    <property type="entry name" value="DHH"/>
    <property type="match status" value="1"/>
</dbReference>
<comment type="caution">
    <text evidence="10">The sequence shown here is derived from an EMBL/GenBank/DDBJ whole genome shotgun (WGS) entry which is preliminary data.</text>
</comment>
<dbReference type="AlphaFoldDB" id="A0A1L8RI17"/>
<comment type="similarity">
    <text evidence="1">Belongs to the RecJ family.</text>
</comment>
<organism evidence="10 11">
    <name type="scientific">Enterococcus canis</name>
    <dbReference type="NCBI Taxonomy" id="214095"/>
    <lineage>
        <taxon>Bacteria</taxon>
        <taxon>Bacillati</taxon>
        <taxon>Bacillota</taxon>
        <taxon>Bacilli</taxon>
        <taxon>Lactobacillales</taxon>
        <taxon>Enterococcaceae</taxon>
        <taxon>Enterococcus</taxon>
    </lineage>
</organism>
<dbReference type="InterPro" id="IPR038763">
    <property type="entry name" value="DHH_sf"/>
</dbReference>
<gene>
    <name evidence="10" type="ORF">RU97_GL000916</name>
</gene>
<dbReference type="InterPro" id="IPR004610">
    <property type="entry name" value="RecJ"/>
</dbReference>
<dbReference type="SUPFAM" id="SSF64182">
    <property type="entry name" value="DHH phosphoesterases"/>
    <property type="match status" value="1"/>
</dbReference>
<dbReference type="Gene3D" id="3.90.1640.30">
    <property type="match status" value="1"/>
</dbReference>
<dbReference type="InterPro" id="IPR018779">
    <property type="entry name" value="RecJ_C"/>
</dbReference>
<evidence type="ECO:0000259" key="8">
    <source>
        <dbReference type="Pfam" id="PF10141"/>
    </source>
</evidence>
<evidence type="ECO:0000259" key="9">
    <source>
        <dbReference type="Pfam" id="PF17768"/>
    </source>
</evidence>
<dbReference type="InterPro" id="IPR051673">
    <property type="entry name" value="SSDNA_exonuclease_RecJ"/>
</dbReference>
<sequence length="766" mass="85778">MKLAKYHWLFNEEPVLPEDYLQATAEFNVDPLAAKILWNRGIQEPEAIRKFFQPQVEDLYDPFLMHDMTRAVERLQQAVAEGQRILIYGDYDADGITSTTVMKETLELIGAEVEYFLPNRFLQGYGPNLAVYKEKIAEGVQLIVTVDNGVAGHEAIAYAQSQGVDVIVTDHHELPPTLPEAFAIVHPRHPEGNYPFGDLAGVGVAFKVATALLEEVPQEFFDLVAIGTVADLVSLTDENRILVQFGLQAMRMTERLGLEALLRAADIKKSSLSEESIGFGIGPRLNALGRLGEAGPGVALLSSFDEEEIATIITFIEQQNEARKDLVQTVTAEAMAQALTMTDPILVLAQENWHEGILGIVAGKVLQQTGKPTIVLSVDPEKGTAKGSGRSVAAFNLFDALNSRRELFLHFGGHHMAAGMTLPIEKVAELRQFLSEYVYQEEIDFTQGQELVIDERLQTSEISIPLIETVRKLAPFGTDNQTPNFLIDNVAIKQAKQIGGDLSHLKLVVGDEKLDAIGFSFPNSAQEFSSDAENALVGQLSINEWNGNRKPQLMLQDFAVRGLQLFDWRAKNERPANLLMERTAYIVFNQEHRRAVPENGQIVTPEELSALSWSDFQQFVFVDCPSDPTQLKEVVQQSSLDRFYLLCLSDDAYLNGVGTREQYARLFTFIKQQKQLDVRYKTGQIAQFLKIPEKLLIFMIQVFFDLKFVTIEDGVLTSIEAPANQPLTNSGVYQKRLQQIKSEEFLLYSDIHTLRAWLLTKEENNK</sequence>
<evidence type="ECO:0000256" key="1">
    <source>
        <dbReference type="ARBA" id="ARBA00005915"/>
    </source>
</evidence>
<evidence type="ECO:0000259" key="7">
    <source>
        <dbReference type="Pfam" id="PF02272"/>
    </source>
</evidence>
<dbReference type="EMBL" id="JXKH01000002">
    <property type="protein sequence ID" value="OJG19345.1"/>
    <property type="molecule type" value="Genomic_DNA"/>
</dbReference>
<dbReference type="InterPro" id="IPR003156">
    <property type="entry name" value="DHHA1_dom"/>
</dbReference>
<dbReference type="GO" id="GO:0003676">
    <property type="term" value="F:nucleic acid binding"/>
    <property type="evidence" value="ECO:0007669"/>
    <property type="project" value="InterPro"/>
</dbReference>
<dbReference type="InterPro" id="IPR001667">
    <property type="entry name" value="DDH_dom"/>
</dbReference>
<dbReference type="GO" id="GO:0008409">
    <property type="term" value="F:5'-3' exonuclease activity"/>
    <property type="evidence" value="ECO:0007669"/>
    <property type="project" value="InterPro"/>
</dbReference>
<dbReference type="Proteomes" id="UP000181884">
    <property type="component" value="Unassembled WGS sequence"/>
</dbReference>